<gene>
    <name evidence="1" type="ORF">Xsto_03429</name>
</gene>
<dbReference type="AlphaFoldDB" id="A0A2D0KKP7"/>
<dbReference type="EMBL" id="NJAJ01000040">
    <property type="protein sequence ID" value="PHM63972.1"/>
    <property type="molecule type" value="Genomic_DNA"/>
</dbReference>
<proteinExistence type="predicted"/>
<comment type="caution">
    <text evidence="1">The sequence shown here is derived from an EMBL/GenBank/DDBJ whole genome shotgun (WGS) entry which is preliminary data.</text>
</comment>
<evidence type="ECO:0000313" key="1">
    <source>
        <dbReference type="EMBL" id="PHM63972.1"/>
    </source>
</evidence>
<keyword evidence="2" id="KW-1185">Reference proteome</keyword>
<protein>
    <submittedName>
        <fullName evidence="1">Uncharacterized protein</fullName>
    </submittedName>
</protein>
<dbReference type="Proteomes" id="UP000222366">
    <property type="component" value="Unassembled WGS sequence"/>
</dbReference>
<reference evidence="1 2" key="1">
    <citation type="journal article" date="2017" name="Nat. Microbiol.">
        <title>Natural product diversity associated with the nematode symbionts Photorhabdus and Xenorhabdus.</title>
        <authorList>
            <person name="Tobias N.J."/>
            <person name="Wolff H."/>
            <person name="Djahanschiri B."/>
            <person name="Grundmann F."/>
            <person name="Kronenwerth M."/>
            <person name="Shi Y.M."/>
            <person name="Simonyi S."/>
            <person name="Grun P."/>
            <person name="Shapiro-Ilan D."/>
            <person name="Pidot S.J."/>
            <person name="Stinear T.P."/>
            <person name="Ebersberger I."/>
            <person name="Bode H.B."/>
        </authorList>
    </citation>
    <scope>NUCLEOTIDE SEQUENCE [LARGE SCALE GENOMIC DNA]</scope>
    <source>
        <strain evidence="1 2">DSM 17904</strain>
    </source>
</reference>
<accession>A0A2D0KKP7</accession>
<evidence type="ECO:0000313" key="2">
    <source>
        <dbReference type="Proteomes" id="UP000222366"/>
    </source>
</evidence>
<sequence length="72" mass="8601">MSNYCVNCGTNKRGSKYCPGCQEEAYIYNEQYLQREEDYYIEFSDEFMDKLKQQEAELLTSKIKYIGDNNEQ</sequence>
<dbReference type="RefSeq" id="WP_099125826.1">
    <property type="nucleotide sequence ID" value="NZ_CAWNRH010000116.1"/>
</dbReference>
<organism evidence="1 2">
    <name type="scientific">Xenorhabdus stockiae</name>
    <dbReference type="NCBI Taxonomy" id="351614"/>
    <lineage>
        <taxon>Bacteria</taxon>
        <taxon>Pseudomonadati</taxon>
        <taxon>Pseudomonadota</taxon>
        <taxon>Gammaproteobacteria</taxon>
        <taxon>Enterobacterales</taxon>
        <taxon>Morganellaceae</taxon>
        <taxon>Xenorhabdus</taxon>
    </lineage>
</organism>
<name>A0A2D0KKP7_9GAMM</name>